<keyword evidence="3" id="KW-1185">Reference proteome</keyword>
<name>A0A2N0HKX7_9SPHN</name>
<organism evidence="2 3">
    <name type="scientific">Novosphingobium kunmingense</name>
    <dbReference type="NCBI Taxonomy" id="1211806"/>
    <lineage>
        <taxon>Bacteria</taxon>
        <taxon>Pseudomonadati</taxon>
        <taxon>Pseudomonadota</taxon>
        <taxon>Alphaproteobacteria</taxon>
        <taxon>Sphingomonadales</taxon>
        <taxon>Sphingomonadaceae</taxon>
        <taxon>Novosphingobium</taxon>
    </lineage>
</organism>
<dbReference type="PANTHER" id="PTHR12843:SF5">
    <property type="entry name" value="EEF1A LYSINE METHYLTRANSFERASE 2"/>
    <property type="match status" value="1"/>
</dbReference>
<dbReference type="GO" id="GO:0032259">
    <property type="term" value="P:methylation"/>
    <property type="evidence" value="ECO:0007669"/>
    <property type="project" value="UniProtKB-KW"/>
</dbReference>
<sequence>MTGTDRHEHWDAVYTGKSPTDVSWYQHAPAPSLRALAHAGAVPASSLVDVGGGASNLVDALLAQGWQDLTVLDIAAPALDTAKARLGHLADMVNWVAEDITEWVPERTFDVWHDRAVFHFLTEQEQREAYQRALLQGTATGSHVIIATFALDGPEKCSGLPVQRYDAAGLARQLGDRFELTDTWLEDHVTPWGAVQSFNWCLFRRIR</sequence>
<dbReference type="OrthoDB" id="9788660at2"/>
<comment type="caution">
    <text evidence="2">The sequence shown here is derived from an EMBL/GenBank/DDBJ whole genome shotgun (WGS) entry which is preliminary data.</text>
</comment>
<dbReference type="GO" id="GO:0008168">
    <property type="term" value="F:methyltransferase activity"/>
    <property type="evidence" value="ECO:0007669"/>
    <property type="project" value="UniProtKB-KW"/>
</dbReference>
<protein>
    <submittedName>
        <fullName evidence="2">Methyltransferase family protein</fullName>
    </submittedName>
</protein>
<dbReference type="Proteomes" id="UP000232587">
    <property type="component" value="Unassembled WGS sequence"/>
</dbReference>
<proteinExistence type="predicted"/>
<gene>
    <name evidence="2" type="ORF">B0I00_1823</name>
</gene>
<accession>A0A2N0HKX7</accession>
<dbReference type="CDD" id="cd02440">
    <property type="entry name" value="AdoMet_MTases"/>
    <property type="match status" value="1"/>
</dbReference>
<dbReference type="Gene3D" id="3.40.50.150">
    <property type="entry name" value="Vaccinia Virus protein VP39"/>
    <property type="match status" value="1"/>
</dbReference>
<reference evidence="2 3" key="1">
    <citation type="submission" date="2017-11" db="EMBL/GenBank/DDBJ databases">
        <title>Genomic Encyclopedia of Type Strains, Phase III (KMG-III): the genomes of soil and plant-associated and newly described type strains.</title>
        <authorList>
            <person name="Whitman W."/>
        </authorList>
    </citation>
    <scope>NUCLEOTIDE SEQUENCE [LARGE SCALE GENOMIC DNA]</scope>
    <source>
        <strain evidence="2 3">CGMCC 1.12274</strain>
    </source>
</reference>
<dbReference type="SUPFAM" id="SSF53335">
    <property type="entry name" value="S-adenosyl-L-methionine-dependent methyltransferases"/>
    <property type="match status" value="1"/>
</dbReference>
<keyword evidence="2" id="KW-0808">Transferase</keyword>
<keyword evidence="2" id="KW-0489">Methyltransferase</keyword>
<dbReference type="EMBL" id="PHUF01000003">
    <property type="protein sequence ID" value="PKB19586.1"/>
    <property type="molecule type" value="Genomic_DNA"/>
</dbReference>
<dbReference type="RefSeq" id="WP_100867037.1">
    <property type="nucleotide sequence ID" value="NZ_PHUF01000003.1"/>
</dbReference>
<dbReference type="InterPro" id="IPR029063">
    <property type="entry name" value="SAM-dependent_MTases_sf"/>
</dbReference>
<dbReference type="InterPro" id="IPR041698">
    <property type="entry name" value="Methyltransf_25"/>
</dbReference>
<evidence type="ECO:0000259" key="1">
    <source>
        <dbReference type="Pfam" id="PF13649"/>
    </source>
</evidence>
<dbReference type="AlphaFoldDB" id="A0A2N0HKX7"/>
<evidence type="ECO:0000313" key="3">
    <source>
        <dbReference type="Proteomes" id="UP000232587"/>
    </source>
</evidence>
<dbReference type="PANTHER" id="PTHR12843">
    <property type="entry name" value="PROTEIN-LYSINE N-METHYLTRANSFERASE METTL10"/>
    <property type="match status" value="1"/>
</dbReference>
<evidence type="ECO:0000313" key="2">
    <source>
        <dbReference type="EMBL" id="PKB19586.1"/>
    </source>
</evidence>
<dbReference type="Pfam" id="PF13649">
    <property type="entry name" value="Methyltransf_25"/>
    <property type="match status" value="1"/>
</dbReference>
<feature type="domain" description="Methyltransferase" evidence="1">
    <location>
        <begin position="48"/>
        <end position="133"/>
    </location>
</feature>